<dbReference type="AlphaFoldDB" id="A0AAX4HTT4"/>
<gene>
    <name evidence="1" type="ORF">SOO65_07675</name>
</gene>
<dbReference type="Proteomes" id="UP001324634">
    <property type="component" value="Chromosome"/>
</dbReference>
<protein>
    <recommendedName>
        <fullName evidence="3">Methyltransferase</fullName>
    </recommendedName>
</protein>
<evidence type="ECO:0008006" key="3">
    <source>
        <dbReference type="Google" id="ProtNLM"/>
    </source>
</evidence>
<dbReference type="KEGG" id="psti:SOO65_07675"/>
<dbReference type="PROSITE" id="PS51257">
    <property type="entry name" value="PROKAR_LIPOPROTEIN"/>
    <property type="match status" value="1"/>
</dbReference>
<dbReference type="RefSeq" id="WP_321399022.1">
    <property type="nucleotide sequence ID" value="NZ_CP139487.1"/>
</dbReference>
<proteinExistence type="predicted"/>
<sequence>MKVLFLTAALVLVSCSHKYPDPKSPLPENMEEAVTSNFRTPENEERDEYQHPKETLDFFGIKPNMTVVEISPGAGYFTEILAPYLAKQGQLYLAVPRMPPRPSPVLKENEKKLQDILLRNHEVQNHTKIIPFEPVDKRNKIPKNFADAVVSFNSVHNWVAKRSAHASFQFFFDVLKPGGTLGIVQHRIHDGKKRVPKSGYLYEKEVIFFATKAGFKLVGRSEINANPKDTADYPTGVWTLPPTYRLGEQDKDKYEDIGESDRMTLKFVKP</sequence>
<dbReference type="InterPro" id="IPR016980">
    <property type="entry name" value="S-AdoMet-dep_MeTrfase_Alr7345"/>
</dbReference>
<evidence type="ECO:0000313" key="1">
    <source>
        <dbReference type="EMBL" id="WPU66622.1"/>
    </source>
</evidence>
<dbReference type="SUPFAM" id="SSF53335">
    <property type="entry name" value="S-adenosyl-L-methionine-dependent methyltransferases"/>
    <property type="match status" value="1"/>
</dbReference>
<dbReference type="EMBL" id="CP139487">
    <property type="protein sequence ID" value="WPU66622.1"/>
    <property type="molecule type" value="Genomic_DNA"/>
</dbReference>
<evidence type="ECO:0000313" key="2">
    <source>
        <dbReference type="Proteomes" id="UP001324634"/>
    </source>
</evidence>
<keyword evidence="2" id="KW-1185">Reference proteome</keyword>
<dbReference type="PIRSF" id="PIRSF031679">
    <property type="entry name" value="Mtase_Alr7345_prd"/>
    <property type="match status" value="1"/>
</dbReference>
<accession>A0AAX4HTT4</accession>
<dbReference type="InterPro" id="IPR029063">
    <property type="entry name" value="SAM-dependent_MTases_sf"/>
</dbReference>
<name>A0AAX4HTT4_9BACT</name>
<reference evidence="1 2" key="1">
    <citation type="submission" date="2023-11" db="EMBL/GenBank/DDBJ databases">
        <title>Peredibacter starrii A3.12.</title>
        <authorList>
            <person name="Mitchell R.J."/>
        </authorList>
    </citation>
    <scope>NUCLEOTIDE SEQUENCE [LARGE SCALE GENOMIC DNA]</scope>
    <source>
        <strain evidence="1 2">A3.12</strain>
    </source>
</reference>
<organism evidence="1 2">
    <name type="scientific">Peredibacter starrii</name>
    <dbReference type="NCBI Taxonomy" id="28202"/>
    <lineage>
        <taxon>Bacteria</taxon>
        <taxon>Pseudomonadati</taxon>
        <taxon>Bdellovibrionota</taxon>
        <taxon>Bacteriovoracia</taxon>
        <taxon>Bacteriovoracales</taxon>
        <taxon>Bacteriovoracaceae</taxon>
        <taxon>Peredibacter</taxon>
    </lineage>
</organism>
<dbReference type="Gene3D" id="3.40.50.150">
    <property type="entry name" value="Vaccinia Virus protein VP39"/>
    <property type="match status" value="1"/>
</dbReference>